<dbReference type="Gene3D" id="3.40.50.620">
    <property type="entry name" value="HUPs"/>
    <property type="match status" value="1"/>
</dbReference>
<dbReference type="RefSeq" id="WP_004300946.1">
    <property type="nucleotide sequence ID" value="NZ_JAKLLK010000010.1"/>
</dbReference>
<evidence type="ECO:0000259" key="2">
    <source>
        <dbReference type="Pfam" id="PF02698"/>
    </source>
</evidence>
<keyword evidence="1" id="KW-1133">Transmembrane helix</keyword>
<dbReference type="PANTHER" id="PTHR30336">
    <property type="entry name" value="INNER MEMBRANE PROTEIN, PROBABLE PERMEASE"/>
    <property type="match status" value="1"/>
</dbReference>
<sequence length="259" mass="28375">MELDPDTLLFWLKKLVAVLALPPVLPLLPIVIGLITLRRRPRLGLALAWAGVALNLLLIFPPSVGWLVARVEYPQMLDRARAREAQAIVVLGAGKRTHAPEFGGETVNRLALERLRYAAALARETRLPVLVSGGAPAGDTPEAYLMEALLRDEYGVPPRWVESASRDTRENARFSAVHLQAAGVKRILLVTHAMHMERARPEFEAAGLDVIPAPTAWLGGGDSPGDAQPLPFAPSQNTAYAAWFALHELLGRLAYRWSR</sequence>
<keyword evidence="1" id="KW-0812">Transmembrane</keyword>
<feature type="transmembrane region" description="Helical" evidence="1">
    <location>
        <begin position="47"/>
        <end position="69"/>
    </location>
</feature>
<dbReference type="GO" id="GO:0043164">
    <property type="term" value="P:Gram-negative-bacterium-type cell wall biogenesis"/>
    <property type="evidence" value="ECO:0007669"/>
    <property type="project" value="TreeGrafter"/>
</dbReference>
<reference evidence="3 4" key="1">
    <citation type="submission" date="2018-09" db="EMBL/GenBank/DDBJ databases">
        <title>Metagenome Assembled Genomes from an Advanced Water Purification Facility.</title>
        <authorList>
            <person name="Stamps B.W."/>
            <person name="Spear J.R."/>
        </authorList>
    </citation>
    <scope>NUCLEOTIDE SEQUENCE [LARGE SCALE GENOMIC DNA]</scope>
    <source>
        <strain evidence="3">Bin_27_1</strain>
    </source>
</reference>
<evidence type="ECO:0000313" key="4">
    <source>
        <dbReference type="Proteomes" id="UP000321192"/>
    </source>
</evidence>
<evidence type="ECO:0000313" key="3">
    <source>
        <dbReference type="EMBL" id="TXH86706.1"/>
    </source>
</evidence>
<dbReference type="GO" id="GO:0005886">
    <property type="term" value="C:plasma membrane"/>
    <property type="evidence" value="ECO:0007669"/>
    <property type="project" value="TreeGrafter"/>
</dbReference>
<organism evidence="3 4">
    <name type="scientific">Thauera aminoaromatica</name>
    <dbReference type="NCBI Taxonomy" id="164330"/>
    <lineage>
        <taxon>Bacteria</taxon>
        <taxon>Pseudomonadati</taxon>
        <taxon>Pseudomonadota</taxon>
        <taxon>Betaproteobacteria</taxon>
        <taxon>Rhodocyclales</taxon>
        <taxon>Zoogloeaceae</taxon>
        <taxon>Thauera</taxon>
    </lineage>
</organism>
<dbReference type="GO" id="GO:0000270">
    <property type="term" value="P:peptidoglycan metabolic process"/>
    <property type="evidence" value="ECO:0007669"/>
    <property type="project" value="TreeGrafter"/>
</dbReference>
<gene>
    <name evidence="3" type="ORF">E6Q80_07155</name>
</gene>
<protein>
    <submittedName>
        <fullName evidence="3">YdcF family protein</fullName>
    </submittedName>
</protein>
<comment type="caution">
    <text evidence="3">The sequence shown here is derived from an EMBL/GenBank/DDBJ whole genome shotgun (WGS) entry which is preliminary data.</text>
</comment>
<dbReference type="InterPro" id="IPR051599">
    <property type="entry name" value="Cell_Envelope_Assoc"/>
</dbReference>
<keyword evidence="1" id="KW-0472">Membrane</keyword>
<dbReference type="Pfam" id="PF02698">
    <property type="entry name" value="DUF218"/>
    <property type="match status" value="1"/>
</dbReference>
<accession>A0A5C7SUF6</accession>
<dbReference type="InterPro" id="IPR003848">
    <property type="entry name" value="DUF218"/>
</dbReference>
<name>A0A5C7SUF6_THASP</name>
<evidence type="ECO:0000256" key="1">
    <source>
        <dbReference type="SAM" id="Phobius"/>
    </source>
</evidence>
<feature type="domain" description="DUF218" evidence="2">
    <location>
        <begin position="86"/>
        <end position="251"/>
    </location>
</feature>
<dbReference type="AlphaFoldDB" id="A0A5C7SUF6"/>
<dbReference type="EMBL" id="SSFD01000102">
    <property type="protein sequence ID" value="TXH86706.1"/>
    <property type="molecule type" value="Genomic_DNA"/>
</dbReference>
<dbReference type="Proteomes" id="UP000321192">
    <property type="component" value="Unassembled WGS sequence"/>
</dbReference>
<proteinExistence type="predicted"/>
<dbReference type="PANTHER" id="PTHR30336:SF4">
    <property type="entry name" value="ENVELOPE BIOGENESIS FACTOR ELYC"/>
    <property type="match status" value="1"/>
</dbReference>
<dbReference type="InterPro" id="IPR014729">
    <property type="entry name" value="Rossmann-like_a/b/a_fold"/>
</dbReference>
<feature type="transmembrane region" description="Helical" evidence="1">
    <location>
        <begin position="15"/>
        <end position="35"/>
    </location>
</feature>
<dbReference type="CDD" id="cd06259">
    <property type="entry name" value="YdcF-like"/>
    <property type="match status" value="1"/>
</dbReference>